<dbReference type="RefSeq" id="WP_087016749.1">
    <property type="nucleotide sequence ID" value="NZ_CP178353.1"/>
</dbReference>
<dbReference type="SUPFAM" id="SSF54862">
    <property type="entry name" value="4Fe-4S ferredoxins"/>
    <property type="match status" value="1"/>
</dbReference>
<dbReference type="OrthoDB" id="9794954at2"/>
<evidence type="ECO:0000256" key="2">
    <source>
        <dbReference type="ARBA" id="ARBA00022485"/>
    </source>
</evidence>
<organism evidence="8 9">
    <name type="scientific">Butyricicoccus porcorum</name>
    <dbReference type="NCBI Taxonomy" id="1945634"/>
    <lineage>
        <taxon>Bacteria</taxon>
        <taxon>Bacillati</taxon>
        <taxon>Bacillota</taxon>
        <taxon>Clostridia</taxon>
        <taxon>Eubacteriales</taxon>
        <taxon>Butyricicoccaceae</taxon>
        <taxon>Butyricicoccus</taxon>
    </lineage>
</organism>
<proteinExistence type="predicted"/>
<evidence type="ECO:0000259" key="7">
    <source>
        <dbReference type="PROSITE" id="PS51379"/>
    </source>
</evidence>
<dbReference type="InterPro" id="IPR011898">
    <property type="entry name" value="PorD_KorD"/>
</dbReference>
<keyword evidence="5" id="KW-0408">Iron</keyword>
<evidence type="ECO:0000313" key="8">
    <source>
        <dbReference type="EMBL" id="OUM21778.1"/>
    </source>
</evidence>
<feature type="domain" description="4Fe-4S ferredoxin-type" evidence="7">
    <location>
        <begin position="69"/>
        <end position="98"/>
    </location>
</feature>
<dbReference type="InterPro" id="IPR017900">
    <property type="entry name" value="4Fe4S_Fe_S_CS"/>
</dbReference>
<keyword evidence="6" id="KW-0411">Iron-sulfur</keyword>
<dbReference type="InterPro" id="IPR017896">
    <property type="entry name" value="4Fe4S_Fe-S-bd"/>
</dbReference>
<dbReference type="GO" id="GO:0046872">
    <property type="term" value="F:metal ion binding"/>
    <property type="evidence" value="ECO:0007669"/>
    <property type="project" value="UniProtKB-KW"/>
</dbReference>
<accession>A0A252F7M3</accession>
<dbReference type="PANTHER" id="PTHR43724">
    <property type="entry name" value="PYRUVATE SYNTHASE SUBUNIT PORD"/>
    <property type="match status" value="1"/>
</dbReference>
<dbReference type="AlphaFoldDB" id="A0A252F7M3"/>
<comment type="cofactor">
    <cofactor evidence="1">
        <name>[4Fe-4S] cluster</name>
        <dbReference type="ChEBI" id="CHEBI:49883"/>
    </cofactor>
</comment>
<keyword evidence="9" id="KW-1185">Reference proteome</keyword>
<name>A0A252F7M3_9FIRM</name>
<keyword evidence="3" id="KW-0479">Metal-binding</keyword>
<protein>
    <submittedName>
        <fullName evidence="8">Ferredoxin</fullName>
    </submittedName>
</protein>
<dbReference type="GO" id="GO:0051539">
    <property type="term" value="F:4 iron, 4 sulfur cluster binding"/>
    <property type="evidence" value="ECO:0007669"/>
    <property type="project" value="UniProtKB-KW"/>
</dbReference>
<dbReference type="Proteomes" id="UP000194903">
    <property type="component" value="Unassembled WGS sequence"/>
</dbReference>
<dbReference type="PANTHER" id="PTHR43724:SF1">
    <property type="entry name" value="PYRUVATE SYNTHASE SUBUNIT PORD"/>
    <property type="match status" value="1"/>
</dbReference>
<dbReference type="Pfam" id="PF14697">
    <property type="entry name" value="Fer4_21"/>
    <property type="match status" value="1"/>
</dbReference>
<keyword evidence="4" id="KW-0677">Repeat</keyword>
<dbReference type="PROSITE" id="PS00198">
    <property type="entry name" value="4FE4S_FER_1"/>
    <property type="match status" value="1"/>
</dbReference>
<evidence type="ECO:0000256" key="6">
    <source>
        <dbReference type="ARBA" id="ARBA00023014"/>
    </source>
</evidence>
<dbReference type="GO" id="GO:0016625">
    <property type="term" value="F:oxidoreductase activity, acting on the aldehyde or oxo group of donors, iron-sulfur protein as acceptor"/>
    <property type="evidence" value="ECO:0007669"/>
    <property type="project" value="InterPro"/>
</dbReference>
<evidence type="ECO:0000256" key="1">
    <source>
        <dbReference type="ARBA" id="ARBA00001966"/>
    </source>
</evidence>
<sequence>MIHAKDINEQSKWQDLTPGCEIYEPGTAVLTKTGEWRTMTPHWDPAKCKQCLLCAPYCPDSSIPVKDGKRSDFDFDHCKGCGICYKVCPFHAISFGKEDE</sequence>
<dbReference type="NCBIfam" id="TIGR02179">
    <property type="entry name" value="PorD_KorD"/>
    <property type="match status" value="1"/>
</dbReference>
<gene>
    <name evidence="8" type="ORF">CBW42_00695</name>
</gene>
<feature type="domain" description="4Fe-4S ferredoxin-type" evidence="7">
    <location>
        <begin position="39"/>
        <end position="68"/>
    </location>
</feature>
<evidence type="ECO:0000256" key="4">
    <source>
        <dbReference type="ARBA" id="ARBA00022737"/>
    </source>
</evidence>
<reference evidence="8 9" key="1">
    <citation type="submission" date="2017-05" db="EMBL/GenBank/DDBJ databases">
        <title>Butyricicoccus porcorum sp. nov. a butyrate-producing bacterium from the swine intestinal tract.</title>
        <authorList>
            <person name="Trachsel J."/>
            <person name="Humphrey S."/>
            <person name="Allen H.K."/>
        </authorList>
    </citation>
    <scope>NUCLEOTIDE SEQUENCE [LARGE SCALE GENOMIC DNA]</scope>
    <source>
        <strain evidence="8">BB10</strain>
    </source>
</reference>
<dbReference type="Gene3D" id="3.30.70.20">
    <property type="match status" value="1"/>
</dbReference>
<dbReference type="PROSITE" id="PS51379">
    <property type="entry name" value="4FE4S_FER_2"/>
    <property type="match status" value="2"/>
</dbReference>
<comment type="caution">
    <text evidence="8">The sequence shown here is derived from an EMBL/GenBank/DDBJ whole genome shotgun (WGS) entry which is preliminary data.</text>
</comment>
<evidence type="ECO:0000256" key="3">
    <source>
        <dbReference type="ARBA" id="ARBA00022723"/>
    </source>
</evidence>
<dbReference type="EMBL" id="NHOC01000001">
    <property type="protein sequence ID" value="OUM21778.1"/>
    <property type="molecule type" value="Genomic_DNA"/>
</dbReference>
<evidence type="ECO:0000313" key="9">
    <source>
        <dbReference type="Proteomes" id="UP000194903"/>
    </source>
</evidence>
<evidence type="ECO:0000256" key="5">
    <source>
        <dbReference type="ARBA" id="ARBA00023004"/>
    </source>
</evidence>
<keyword evidence="2" id="KW-0004">4Fe-4S</keyword>